<dbReference type="EMBL" id="CP119083">
    <property type="protein sequence ID" value="WEF35120.1"/>
    <property type="molecule type" value="Genomic_DNA"/>
</dbReference>
<keyword evidence="1" id="KW-0472">Membrane</keyword>
<evidence type="ECO:0000313" key="3">
    <source>
        <dbReference type="Proteomes" id="UP001216510"/>
    </source>
</evidence>
<protein>
    <recommendedName>
        <fullName evidence="4">Bacterial Pleckstrin homology domain-containing protein</fullName>
    </recommendedName>
</protein>
<reference evidence="2 3" key="1">
    <citation type="submission" date="2023-02" db="EMBL/GenBank/DDBJ databases">
        <title>Gemone sequence of Telluria chitinolytica ACM 3522T.</title>
        <authorList>
            <person name="Frediansyah A."/>
            <person name="Miess H."/>
            <person name="Gross H."/>
        </authorList>
    </citation>
    <scope>NUCLEOTIDE SEQUENCE [LARGE SCALE GENOMIC DNA]</scope>
    <source>
        <strain evidence="2 3">ACM 3522</strain>
    </source>
</reference>
<name>A0ABY8BGU9_9BURK</name>
<feature type="transmembrane region" description="Helical" evidence="1">
    <location>
        <begin position="20"/>
        <end position="41"/>
    </location>
</feature>
<organism evidence="2 3">
    <name type="scientific">Pseudoduganella chitinolytica</name>
    <dbReference type="NCBI Taxonomy" id="34070"/>
    <lineage>
        <taxon>Bacteria</taxon>
        <taxon>Pseudomonadati</taxon>
        <taxon>Pseudomonadota</taxon>
        <taxon>Betaproteobacteria</taxon>
        <taxon>Burkholderiales</taxon>
        <taxon>Oxalobacteraceae</taxon>
        <taxon>Telluria group</taxon>
        <taxon>Pseudoduganella</taxon>
    </lineage>
</organism>
<evidence type="ECO:0008006" key="4">
    <source>
        <dbReference type="Google" id="ProtNLM"/>
    </source>
</evidence>
<sequence>MLLVGLAAAWLPPKPGHDPLLGWSAILAIGAVSVATLLLAARRRAIDVDEHTIVIRHSLYTLRLRRADAAALRVTPVASLDELGLRLRRNGIAAFGYYSGWFSGPQGERTFCAASTWPAYLVAVEGSVRCRRIALSMPPELARRLAAWGGRLTSP</sequence>
<keyword evidence="3" id="KW-1185">Reference proteome</keyword>
<keyword evidence="1" id="KW-0812">Transmembrane</keyword>
<evidence type="ECO:0000313" key="2">
    <source>
        <dbReference type="EMBL" id="WEF35120.1"/>
    </source>
</evidence>
<accession>A0ABY8BGU9</accession>
<evidence type="ECO:0000256" key="1">
    <source>
        <dbReference type="SAM" id="Phobius"/>
    </source>
</evidence>
<gene>
    <name evidence="2" type="ORF">PX653_10260</name>
</gene>
<keyword evidence="1" id="KW-1133">Transmembrane helix</keyword>
<proteinExistence type="predicted"/>
<dbReference type="Proteomes" id="UP001216510">
    <property type="component" value="Chromosome"/>
</dbReference>
<dbReference type="RefSeq" id="WP_277417790.1">
    <property type="nucleotide sequence ID" value="NZ_CP119083.1"/>
</dbReference>